<feature type="region of interest" description="Disordered" evidence="1">
    <location>
        <begin position="373"/>
        <end position="396"/>
    </location>
</feature>
<proteinExistence type="predicted"/>
<keyword evidence="3" id="KW-1185">Reference proteome</keyword>
<feature type="compositionally biased region" description="Basic residues" evidence="1">
    <location>
        <begin position="383"/>
        <end position="392"/>
    </location>
</feature>
<accession>A0AAD7M9L6</accession>
<name>A0AAD7M9L6_MYCRO</name>
<protein>
    <submittedName>
        <fullName evidence="2">Uncharacterized protein</fullName>
    </submittedName>
</protein>
<gene>
    <name evidence="2" type="ORF">B0H17DRAFT_1125593</name>
</gene>
<reference evidence="2" key="1">
    <citation type="submission" date="2023-03" db="EMBL/GenBank/DDBJ databases">
        <title>Massive genome expansion in bonnet fungi (Mycena s.s.) driven by repeated elements and novel gene families across ecological guilds.</title>
        <authorList>
            <consortium name="Lawrence Berkeley National Laboratory"/>
            <person name="Harder C.B."/>
            <person name="Miyauchi S."/>
            <person name="Viragh M."/>
            <person name="Kuo A."/>
            <person name="Thoen E."/>
            <person name="Andreopoulos B."/>
            <person name="Lu D."/>
            <person name="Skrede I."/>
            <person name="Drula E."/>
            <person name="Henrissat B."/>
            <person name="Morin E."/>
            <person name="Kohler A."/>
            <person name="Barry K."/>
            <person name="LaButti K."/>
            <person name="Morin E."/>
            <person name="Salamov A."/>
            <person name="Lipzen A."/>
            <person name="Mereny Z."/>
            <person name="Hegedus B."/>
            <person name="Baldrian P."/>
            <person name="Stursova M."/>
            <person name="Weitz H."/>
            <person name="Taylor A."/>
            <person name="Grigoriev I.V."/>
            <person name="Nagy L.G."/>
            <person name="Martin F."/>
            <person name="Kauserud H."/>
        </authorList>
    </citation>
    <scope>NUCLEOTIDE SEQUENCE</scope>
    <source>
        <strain evidence="2">CBHHK067</strain>
    </source>
</reference>
<organism evidence="2 3">
    <name type="scientific">Mycena rosella</name>
    <name type="common">Pink bonnet</name>
    <name type="synonym">Agaricus rosellus</name>
    <dbReference type="NCBI Taxonomy" id="1033263"/>
    <lineage>
        <taxon>Eukaryota</taxon>
        <taxon>Fungi</taxon>
        <taxon>Dikarya</taxon>
        <taxon>Basidiomycota</taxon>
        <taxon>Agaricomycotina</taxon>
        <taxon>Agaricomycetes</taxon>
        <taxon>Agaricomycetidae</taxon>
        <taxon>Agaricales</taxon>
        <taxon>Marasmiineae</taxon>
        <taxon>Mycenaceae</taxon>
        <taxon>Mycena</taxon>
    </lineage>
</organism>
<evidence type="ECO:0000256" key="1">
    <source>
        <dbReference type="SAM" id="MobiDB-lite"/>
    </source>
</evidence>
<evidence type="ECO:0000313" key="3">
    <source>
        <dbReference type="Proteomes" id="UP001221757"/>
    </source>
</evidence>
<evidence type="ECO:0000313" key="2">
    <source>
        <dbReference type="EMBL" id="KAJ7706755.1"/>
    </source>
</evidence>
<dbReference type="Proteomes" id="UP001221757">
    <property type="component" value="Unassembled WGS sequence"/>
</dbReference>
<sequence length="576" mass="62489">MRDTLTSDKAFSTVSTVSLAGGWAGKIRHALTALLRRKLPCRTHWALCIDTSPIESTASKSTSYADSLRAAADSAALAYFLPGEFAFEGDAVRVPIAEARIFACKTAYHRSGGGQNMQYLTRVQMAATSPPAPPSTTTELSSFCLRPAVLAVLHTLERLVCALRATAEIFTPLAPRRPPHVLCPAPTLEKRDTPEATPRVVAAAAGRLNGSAAAAFHPMLWDGGRLRRRARLLRCARRAALGDETRDAAMERVHRSPAVPPAPRARTRRSCVDVAAHRLVTLRWNVSAAPSLRRWLPTHELAVEAPESPSYHAALSPSLARFFAALPCAHRAPRARCARPRRELHRDVALHIPGGAVSGGTSSESTYMPVLAVSSPPSPPRSPHSRRVRRQSSARTVSGRCIPRMSRCWDFLREVEPHADARLRAGAAVMAYAGSRELKDVVPDGGGGACGRGTPGGVLPEAQRRLDDVYLRPVASYIVYKTGLLMILPANHGGPNLVHSGADLDEAVQSPIPLSFGGNHPSEVLLEIDNTEAGLVRKLAELFLRRVKSPLIEFPILKTRFETNRRSRDDGRRSNL</sequence>
<dbReference type="AlphaFoldDB" id="A0AAD7M9L6"/>
<dbReference type="EMBL" id="JARKIE010000006">
    <property type="protein sequence ID" value="KAJ7706755.1"/>
    <property type="molecule type" value="Genomic_DNA"/>
</dbReference>
<comment type="caution">
    <text evidence="2">The sequence shown here is derived from an EMBL/GenBank/DDBJ whole genome shotgun (WGS) entry which is preliminary data.</text>
</comment>